<dbReference type="Gene3D" id="1.20.1250.20">
    <property type="entry name" value="MFS general substrate transporter like domains"/>
    <property type="match status" value="1"/>
</dbReference>
<feature type="domain" description="Major facilitator superfamily (MFS) profile" evidence="6">
    <location>
        <begin position="270"/>
        <end position="702"/>
    </location>
</feature>
<evidence type="ECO:0000256" key="1">
    <source>
        <dbReference type="ARBA" id="ARBA00004141"/>
    </source>
</evidence>
<dbReference type="GO" id="GO:0022857">
    <property type="term" value="F:transmembrane transporter activity"/>
    <property type="evidence" value="ECO:0007669"/>
    <property type="project" value="InterPro"/>
</dbReference>
<feature type="transmembrane region" description="Helical" evidence="5">
    <location>
        <begin position="679"/>
        <end position="697"/>
    </location>
</feature>
<evidence type="ECO:0000313" key="7">
    <source>
        <dbReference type="EMBL" id="CAG5156467.1"/>
    </source>
</evidence>
<feature type="transmembrane region" description="Helical" evidence="5">
    <location>
        <begin position="505"/>
        <end position="531"/>
    </location>
</feature>
<evidence type="ECO:0000256" key="5">
    <source>
        <dbReference type="SAM" id="Phobius"/>
    </source>
</evidence>
<feature type="transmembrane region" description="Helical" evidence="5">
    <location>
        <begin position="646"/>
        <end position="667"/>
    </location>
</feature>
<dbReference type="PANTHER" id="PTHR23502">
    <property type="entry name" value="MAJOR FACILITATOR SUPERFAMILY"/>
    <property type="match status" value="1"/>
</dbReference>
<dbReference type="InterPro" id="IPR036259">
    <property type="entry name" value="MFS_trans_sf"/>
</dbReference>
<dbReference type="EMBL" id="CAJRGZ010000017">
    <property type="protein sequence ID" value="CAG5156467.1"/>
    <property type="molecule type" value="Genomic_DNA"/>
</dbReference>
<organism evidence="7 8">
    <name type="scientific">Alternaria atra</name>
    <dbReference type="NCBI Taxonomy" id="119953"/>
    <lineage>
        <taxon>Eukaryota</taxon>
        <taxon>Fungi</taxon>
        <taxon>Dikarya</taxon>
        <taxon>Ascomycota</taxon>
        <taxon>Pezizomycotina</taxon>
        <taxon>Dothideomycetes</taxon>
        <taxon>Pleosporomycetidae</taxon>
        <taxon>Pleosporales</taxon>
        <taxon>Pleosporineae</taxon>
        <taxon>Pleosporaceae</taxon>
        <taxon>Alternaria</taxon>
        <taxon>Alternaria sect. Ulocladioides</taxon>
    </lineage>
</organism>
<gene>
    <name evidence="7" type="ORF">ALTATR162_LOCUS4265</name>
</gene>
<dbReference type="GO" id="GO:0140115">
    <property type="term" value="P:export across plasma membrane"/>
    <property type="evidence" value="ECO:0007669"/>
    <property type="project" value="UniProtKB-ARBA"/>
</dbReference>
<dbReference type="PROSITE" id="PS50850">
    <property type="entry name" value="MFS"/>
    <property type="match status" value="1"/>
</dbReference>
<comment type="caution">
    <text evidence="7">The sequence shown here is derived from an EMBL/GenBank/DDBJ whole genome shotgun (WGS) entry which is preliminary data.</text>
</comment>
<evidence type="ECO:0000313" key="8">
    <source>
        <dbReference type="Proteomes" id="UP000676310"/>
    </source>
</evidence>
<feature type="transmembrane region" description="Helical" evidence="5">
    <location>
        <begin position="270"/>
        <end position="287"/>
    </location>
</feature>
<keyword evidence="3 5" id="KW-1133">Transmembrane helix</keyword>
<feature type="transmembrane region" description="Helical" evidence="5">
    <location>
        <begin position="400"/>
        <end position="420"/>
    </location>
</feature>
<accession>A0A8J2I2D8</accession>
<feature type="transmembrane region" description="Helical" evidence="5">
    <location>
        <begin position="543"/>
        <end position="563"/>
    </location>
</feature>
<feature type="transmembrane region" description="Helical" evidence="5">
    <location>
        <begin position="368"/>
        <end position="388"/>
    </location>
</feature>
<keyword evidence="2 5" id="KW-0812">Transmembrane</keyword>
<dbReference type="PANTHER" id="PTHR23502:SF24">
    <property type="entry name" value="TRANSPORTER, PUTATIVE-RELATED"/>
    <property type="match status" value="1"/>
</dbReference>
<dbReference type="Proteomes" id="UP000676310">
    <property type="component" value="Unassembled WGS sequence"/>
</dbReference>
<feature type="transmembrane region" description="Helical" evidence="5">
    <location>
        <begin position="426"/>
        <end position="450"/>
    </location>
</feature>
<dbReference type="GO" id="GO:0005886">
    <property type="term" value="C:plasma membrane"/>
    <property type="evidence" value="ECO:0007669"/>
    <property type="project" value="TreeGrafter"/>
</dbReference>
<feature type="transmembrane region" description="Helical" evidence="5">
    <location>
        <begin position="588"/>
        <end position="607"/>
    </location>
</feature>
<evidence type="ECO:0000256" key="4">
    <source>
        <dbReference type="ARBA" id="ARBA00023136"/>
    </source>
</evidence>
<keyword evidence="8" id="KW-1185">Reference proteome</keyword>
<dbReference type="InterPro" id="IPR020846">
    <property type="entry name" value="MFS_dom"/>
</dbReference>
<feature type="transmembrane region" description="Helical" evidence="5">
    <location>
        <begin position="613"/>
        <end position="634"/>
    </location>
</feature>
<evidence type="ECO:0000259" key="6">
    <source>
        <dbReference type="PROSITE" id="PS50850"/>
    </source>
</evidence>
<dbReference type="AlphaFoldDB" id="A0A8J2I2D8"/>
<reference evidence="7" key="1">
    <citation type="submission" date="2021-05" db="EMBL/GenBank/DDBJ databases">
        <authorList>
            <person name="Stam R."/>
        </authorList>
    </citation>
    <scope>NUCLEOTIDE SEQUENCE</scope>
    <source>
        <strain evidence="7">CS162</strain>
    </source>
</reference>
<dbReference type="RefSeq" id="XP_043167810.1">
    <property type="nucleotide sequence ID" value="XM_043311875.1"/>
</dbReference>
<protein>
    <recommendedName>
        <fullName evidence="6">Major facilitator superfamily (MFS) profile domain-containing protein</fullName>
    </recommendedName>
</protein>
<dbReference type="SUPFAM" id="SSF103473">
    <property type="entry name" value="MFS general substrate transporter"/>
    <property type="match status" value="1"/>
</dbReference>
<feature type="transmembrane region" description="Helical" evidence="5">
    <location>
        <begin position="307"/>
        <end position="326"/>
    </location>
</feature>
<sequence length="723" mass="79395">MTVYDNGKIWLDEQQQLISDSNAERPYCIHGASPRGDRVPRGYCNCGDDEKTLTYSEATSTTSPYNACPYTTDDGPTVTFSSASISTTKSTPSATPVVTCSEPRERWFSSTDGYDFASQFCDHGQGEVLRPRPASGFASAYERSFNFDKDPLVSIFAYLDNSCKSQGITHLNGEECGLALDSIMHQCDTSTEEKKMGGSMLIGCQWFNIMAFKGPGCNNPTDMGTCIPDSVMSSSQRESEPLLQASPTKVITFEPNDPDDPRNWSKARQWLMVAAIVPIDLSVSWGASGFSPVASDFAKDMGVSPSVAVLGLSMYVLGLAFGPMTLAPLSEYFGRRPVYIGSYGLFLLLLLGTTYVERLGPFLVLRLFSGYFSSTTISNFGGTIADLFHHHDTGPAMSWFLWAATGGSPTGFVLFSFIANGKSWHAVFRIMFFICLTFWVVMVVALYGLGETRHSMILLRRARTLRQRTGDEELEVPDEMKQRGPKQLFGTALARPFRFLGSEAIVQFGALYNGFLYGLSFLFNGAFHMIFGPNGYGFDTIGVGISFLGIVVGITFGLVTNIFQERYYQRQVTQAGHRDVPEARVHHAKLAAIVLPVSLLAFALTATPEIHPFFAVLASAFWGWSFYTLILMTLTYTEDAYKTYSASALAGIGLIRNLAGAGFPLVGRHLFLSVGTRNASLVLMAIAICLAPIPFVLERRGVSLRKRSPWAAAHEDEDENNQE</sequence>
<proteinExistence type="predicted"/>
<keyword evidence="4 5" id="KW-0472">Membrane</keyword>
<dbReference type="GeneID" id="67015913"/>
<dbReference type="Pfam" id="PF07690">
    <property type="entry name" value="MFS_1"/>
    <property type="match status" value="1"/>
</dbReference>
<evidence type="ECO:0000256" key="2">
    <source>
        <dbReference type="ARBA" id="ARBA00022692"/>
    </source>
</evidence>
<feature type="transmembrane region" description="Helical" evidence="5">
    <location>
        <begin position="338"/>
        <end position="356"/>
    </location>
</feature>
<evidence type="ECO:0000256" key="3">
    <source>
        <dbReference type="ARBA" id="ARBA00022989"/>
    </source>
</evidence>
<dbReference type="InterPro" id="IPR005829">
    <property type="entry name" value="Sugar_transporter_CS"/>
</dbReference>
<dbReference type="PROSITE" id="PS00216">
    <property type="entry name" value="SUGAR_TRANSPORT_1"/>
    <property type="match status" value="1"/>
</dbReference>
<dbReference type="GO" id="GO:0042908">
    <property type="term" value="P:xenobiotic transport"/>
    <property type="evidence" value="ECO:0007669"/>
    <property type="project" value="UniProtKB-ARBA"/>
</dbReference>
<comment type="subcellular location">
    <subcellularLocation>
        <location evidence="1">Membrane</location>
        <topology evidence="1">Multi-pass membrane protein</topology>
    </subcellularLocation>
</comment>
<name>A0A8J2I2D8_9PLEO</name>
<dbReference type="InterPro" id="IPR011701">
    <property type="entry name" value="MFS"/>
</dbReference>
<dbReference type="OrthoDB" id="3936150at2759"/>